<name>A0ABY5PDB0_9ACTN</name>
<proteinExistence type="predicted"/>
<gene>
    <name evidence="1" type="ORF">LRS13_17165</name>
</gene>
<keyword evidence="2" id="KW-1185">Reference proteome</keyword>
<dbReference type="InterPro" id="IPR050563">
    <property type="entry name" value="4-hydroxybenzoyl-CoA_TE"/>
</dbReference>
<evidence type="ECO:0000313" key="2">
    <source>
        <dbReference type="Proteomes" id="UP001058860"/>
    </source>
</evidence>
<evidence type="ECO:0000313" key="1">
    <source>
        <dbReference type="EMBL" id="UUY02422.1"/>
    </source>
</evidence>
<dbReference type="EMBL" id="CP088295">
    <property type="protein sequence ID" value="UUY02422.1"/>
    <property type="molecule type" value="Genomic_DNA"/>
</dbReference>
<dbReference type="RefSeq" id="WP_353862949.1">
    <property type="nucleotide sequence ID" value="NZ_CP088295.1"/>
</dbReference>
<reference evidence="2" key="1">
    <citation type="submission" date="2021-11" db="EMBL/GenBank/DDBJ databases">
        <title>Cultivation dependent microbiological survey of springs from the worlds oldest radium mine currently devoted to the extraction of radon-saturated water.</title>
        <authorList>
            <person name="Kapinusova G."/>
            <person name="Smrhova T."/>
            <person name="Strejcek M."/>
            <person name="Suman J."/>
            <person name="Jani K."/>
            <person name="Pajer P."/>
            <person name="Uhlik O."/>
        </authorList>
    </citation>
    <scope>NUCLEOTIDE SEQUENCE [LARGE SCALE GENOMIC DNA]</scope>
    <source>
        <strain evidence="2">J379</strain>
    </source>
</reference>
<dbReference type="InterPro" id="IPR029069">
    <property type="entry name" value="HotDog_dom_sf"/>
</dbReference>
<protein>
    <submittedName>
        <fullName evidence="1">Acyl-CoA thioesterase</fullName>
    </submittedName>
</protein>
<dbReference type="PANTHER" id="PTHR31793">
    <property type="entry name" value="4-HYDROXYBENZOYL-COA THIOESTERASE FAMILY MEMBER"/>
    <property type="match status" value="1"/>
</dbReference>
<dbReference type="SUPFAM" id="SSF54637">
    <property type="entry name" value="Thioesterase/thiol ester dehydrase-isomerase"/>
    <property type="match status" value="1"/>
</dbReference>
<sequence length="142" mass="16486">MPFIHRERVRFGDLDAMRHLNNVVFLRYFETARIAYLRVLAPEHDPSHPEADTFGLIFAECHITYRSPVYFDEEVAVACEVGEVRRSAFRVDFTMRVDDRVAAEGYGWLVGFDYEAQTSARLPETLRDRLEQEAAQREAGQD</sequence>
<organism evidence="1 2">
    <name type="scientific">Svornostia abyssi</name>
    <dbReference type="NCBI Taxonomy" id="2898438"/>
    <lineage>
        <taxon>Bacteria</taxon>
        <taxon>Bacillati</taxon>
        <taxon>Actinomycetota</taxon>
        <taxon>Thermoleophilia</taxon>
        <taxon>Solirubrobacterales</taxon>
        <taxon>Baekduiaceae</taxon>
        <taxon>Svornostia</taxon>
    </lineage>
</organism>
<dbReference type="CDD" id="cd00586">
    <property type="entry name" value="4HBT"/>
    <property type="match status" value="1"/>
</dbReference>
<dbReference type="Proteomes" id="UP001058860">
    <property type="component" value="Chromosome"/>
</dbReference>
<dbReference type="PANTHER" id="PTHR31793:SF39">
    <property type="entry name" value="THIOESTERASE_THIOL ESTER DEHYDRASE-ISOMERASE"/>
    <property type="match status" value="1"/>
</dbReference>
<accession>A0ABY5PDB0</accession>
<dbReference type="Gene3D" id="3.10.129.10">
    <property type="entry name" value="Hotdog Thioesterase"/>
    <property type="match status" value="1"/>
</dbReference>
<dbReference type="Pfam" id="PF13279">
    <property type="entry name" value="4HBT_2"/>
    <property type="match status" value="1"/>
</dbReference>